<reference evidence="1" key="1">
    <citation type="journal article" date="2022" name="bioRxiv">
        <title>Sequencing and chromosome-scale assembly of the giantPleurodeles waltlgenome.</title>
        <authorList>
            <person name="Brown T."/>
            <person name="Elewa A."/>
            <person name="Iarovenko S."/>
            <person name="Subramanian E."/>
            <person name="Araus A.J."/>
            <person name="Petzold A."/>
            <person name="Susuki M."/>
            <person name="Suzuki K.-i.T."/>
            <person name="Hayashi T."/>
            <person name="Toyoda A."/>
            <person name="Oliveira C."/>
            <person name="Osipova E."/>
            <person name="Leigh N.D."/>
            <person name="Simon A."/>
            <person name="Yun M.H."/>
        </authorList>
    </citation>
    <scope>NUCLEOTIDE SEQUENCE</scope>
    <source>
        <strain evidence="1">20211129_DDA</strain>
        <tissue evidence="1">Liver</tissue>
    </source>
</reference>
<accession>A0AAV7TC23</accession>
<sequence>MRGSGPVRQKLGTRTSAAREACCMTPQGLPKMLLSLPLQSSGLFLRVTSYVLLSRNNRDGVRGGSEDEDLTASLDEVMGGTGALTGMRYKYKGRAAETQSKDWRAGLLRCQGQEQEPPETSVEEPRLA</sequence>
<comment type="caution">
    <text evidence="1">The sequence shown here is derived from an EMBL/GenBank/DDBJ whole genome shotgun (WGS) entry which is preliminary data.</text>
</comment>
<name>A0AAV7TC23_PLEWA</name>
<keyword evidence="2" id="KW-1185">Reference proteome</keyword>
<dbReference type="Proteomes" id="UP001066276">
    <property type="component" value="Chromosome 4_1"/>
</dbReference>
<protein>
    <submittedName>
        <fullName evidence="1">Uncharacterized protein</fullName>
    </submittedName>
</protein>
<evidence type="ECO:0000313" key="2">
    <source>
        <dbReference type="Proteomes" id="UP001066276"/>
    </source>
</evidence>
<dbReference type="AlphaFoldDB" id="A0AAV7TC23"/>
<evidence type="ECO:0000313" key="1">
    <source>
        <dbReference type="EMBL" id="KAJ1174172.1"/>
    </source>
</evidence>
<organism evidence="1 2">
    <name type="scientific">Pleurodeles waltl</name>
    <name type="common">Iberian ribbed newt</name>
    <dbReference type="NCBI Taxonomy" id="8319"/>
    <lineage>
        <taxon>Eukaryota</taxon>
        <taxon>Metazoa</taxon>
        <taxon>Chordata</taxon>
        <taxon>Craniata</taxon>
        <taxon>Vertebrata</taxon>
        <taxon>Euteleostomi</taxon>
        <taxon>Amphibia</taxon>
        <taxon>Batrachia</taxon>
        <taxon>Caudata</taxon>
        <taxon>Salamandroidea</taxon>
        <taxon>Salamandridae</taxon>
        <taxon>Pleurodelinae</taxon>
        <taxon>Pleurodeles</taxon>
    </lineage>
</organism>
<gene>
    <name evidence="1" type="ORF">NDU88_005995</name>
</gene>
<dbReference type="EMBL" id="JANPWB010000007">
    <property type="protein sequence ID" value="KAJ1174172.1"/>
    <property type="molecule type" value="Genomic_DNA"/>
</dbReference>
<proteinExistence type="predicted"/>